<dbReference type="RefSeq" id="WP_261959989.1">
    <property type="nucleotide sequence ID" value="NZ_BAAAXA010000001.1"/>
</dbReference>
<feature type="compositionally biased region" description="Low complexity" evidence="1">
    <location>
        <begin position="46"/>
        <end position="68"/>
    </location>
</feature>
<evidence type="ECO:0000256" key="1">
    <source>
        <dbReference type="SAM" id="MobiDB-lite"/>
    </source>
</evidence>
<dbReference type="AlphaFoldDB" id="A0A9W6L0B8"/>
<evidence type="ECO:0000256" key="2">
    <source>
        <dbReference type="SAM" id="SignalP"/>
    </source>
</evidence>
<keyword evidence="2" id="KW-0732">Signal</keyword>
<feature type="region of interest" description="Disordered" evidence="1">
    <location>
        <begin position="36"/>
        <end position="83"/>
    </location>
</feature>
<evidence type="ECO:0000313" key="4">
    <source>
        <dbReference type="Proteomes" id="UP001143480"/>
    </source>
</evidence>
<name>A0A9W6L0B8_9ACTN</name>
<evidence type="ECO:0008006" key="5">
    <source>
        <dbReference type="Google" id="ProtNLM"/>
    </source>
</evidence>
<feature type="chain" id="PRO_5040860002" description="Lipoprotein" evidence="2">
    <location>
        <begin position="29"/>
        <end position="205"/>
    </location>
</feature>
<feature type="signal peptide" evidence="2">
    <location>
        <begin position="1"/>
        <end position="28"/>
    </location>
</feature>
<proteinExistence type="predicted"/>
<reference evidence="3" key="2">
    <citation type="submission" date="2023-01" db="EMBL/GenBank/DDBJ databases">
        <authorList>
            <person name="Sun Q."/>
            <person name="Evtushenko L."/>
        </authorList>
    </citation>
    <scope>NUCLEOTIDE SEQUENCE</scope>
    <source>
        <strain evidence="3">VKM Ac-1321</strain>
    </source>
</reference>
<protein>
    <recommendedName>
        <fullName evidence="5">Lipoprotein</fullName>
    </recommendedName>
</protein>
<keyword evidence="4" id="KW-1185">Reference proteome</keyword>
<accession>A0A9W6L0B8</accession>
<reference evidence="3" key="1">
    <citation type="journal article" date="2014" name="Int. J. Syst. Evol. Microbiol.">
        <title>Complete genome sequence of Corynebacterium casei LMG S-19264T (=DSM 44701T), isolated from a smear-ripened cheese.</title>
        <authorList>
            <consortium name="US DOE Joint Genome Institute (JGI-PGF)"/>
            <person name="Walter F."/>
            <person name="Albersmeier A."/>
            <person name="Kalinowski J."/>
            <person name="Ruckert C."/>
        </authorList>
    </citation>
    <scope>NUCLEOTIDE SEQUENCE</scope>
    <source>
        <strain evidence="3">VKM Ac-1321</strain>
    </source>
</reference>
<organism evidence="3 4">
    <name type="scientific">Dactylosporangium matsuzakiense</name>
    <dbReference type="NCBI Taxonomy" id="53360"/>
    <lineage>
        <taxon>Bacteria</taxon>
        <taxon>Bacillati</taxon>
        <taxon>Actinomycetota</taxon>
        <taxon>Actinomycetes</taxon>
        <taxon>Micromonosporales</taxon>
        <taxon>Micromonosporaceae</taxon>
        <taxon>Dactylosporangium</taxon>
    </lineage>
</organism>
<comment type="caution">
    <text evidence="3">The sequence shown here is derived from an EMBL/GenBank/DDBJ whole genome shotgun (WGS) entry which is preliminary data.</text>
</comment>
<evidence type="ECO:0000313" key="3">
    <source>
        <dbReference type="EMBL" id="GLL08694.1"/>
    </source>
</evidence>
<sequence length="205" mass="20909">MSDGGAGLLKVFTTLRSAAVATVVIALAAACSDEPAPQTAPSAGVTSTQPTPALSAATPSASAAASPSGYTKPPSRNLTRPAGVAPISGSTCTYAQGDIHIFAASWASNQVKWVQRGQKVPDDTWAETVTVTEGYHGGIAMTRSRLKDAKVPESFVVYSDLADADAAISEAVAAAKAKDDSKVLAVYAKARTAEDHLTESCSALQ</sequence>
<dbReference type="Proteomes" id="UP001143480">
    <property type="component" value="Unassembled WGS sequence"/>
</dbReference>
<gene>
    <name evidence="3" type="ORF">GCM10017581_104620</name>
</gene>
<dbReference type="EMBL" id="BSFP01000175">
    <property type="protein sequence ID" value="GLL08694.1"/>
    <property type="molecule type" value="Genomic_DNA"/>
</dbReference>